<dbReference type="InterPro" id="IPR004566">
    <property type="entry name" value="PanK"/>
</dbReference>
<dbReference type="GO" id="GO:0004594">
    <property type="term" value="F:pantothenate kinase activity"/>
    <property type="evidence" value="ECO:0007669"/>
    <property type="project" value="UniProtKB-EC"/>
</dbReference>
<evidence type="ECO:0000256" key="9">
    <source>
        <dbReference type="ARBA" id="ARBA00022741"/>
    </source>
</evidence>
<keyword evidence="10 15" id="KW-0418">Kinase</keyword>
<dbReference type="EC" id="2.7.1.33" evidence="5 13"/>
<evidence type="ECO:0000256" key="3">
    <source>
        <dbReference type="ARBA" id="ARBA00005225"/>
    </source>
</evidence>
<name>A0AA45WIX6_9BACL</name>
<evidence type="ECO:0000313" key="16">
    <source>
        <dbReference type="Proteomes" id="UP001157946"/>
    </source>
</evidence>
<dbReference type="AlphaFoldDB" id="A0AA45WIX6"/>
<sequence>MANKAFFTFDRQSFQQWLPAYTASSHLPSAPLSLLVSDEEMAEVYLPLSQLLYLQLSQTRSSQHMWENFFQRPWPNIPFLIGITGSSASGKSSFAQVLKELFHRFPEQPRVEIVSTDSFLLPNRILHERGILEKKGFPESYDWKRFLQFMLDMKTGADEVEIPVYSHLLYDLVPDQAQSIAAPDILLIEGVNLLHPQTTLSATPIQGLFDLLIYLDAETEHLFHWFMKRFQEFRNLARNAPQSYYYDLAQLPDEEAMSIAKQAWQEINLPNLQTYIYPQRHRAKLIIKKGANHQVEKIYWRTW</sequence>
<keyword evidence="8" id="KW-0808">Transferase</keyword>
<evidence type="ECO:0000256" key="7">
    <source>
        <dbReference type="ARBA" id="ARBA00022490"/>
    </source>
</evidence>
<dbReference type="PANTHER" id="PTHR10285">
    <property type="entry name" value="URIDINE KINASE"/>
    <property type="match status" value="1"/>
</dbReference>
<proteinExistence type="inferred from homology"/>
<comment type="similarity">
    <text evidence="4 13">Belongs to the prokaryotic pantothenate kinase family.</text>
</comment>
<reference evidence="15" key="1">
    <citation type="submission" date="2017-05" db="EMBL/GenBank/DDBJ databases">
        <authorList>
            <person name="Varghese N."/>
            <person name="Submissions S."/>
        </authorList>
    </citation>
    <scope>NUCLEOTIDE SEQUENCE</scope>
    <source>
        <strain evidence="15">DSM 45262</strain>
    </source>
</reference>
<dbReference type="Pfam" id="PF00485">
    <property type="entry name" value="PRK"/>
    <property type="match status" value="1"/>
</dbReference>
<comment type="caution">
    <text evidence="15">The sequence shown here is derived from an EMBL/GenBank/DDBJ whole genome shotgun (WGS) entry which is preliminary data.</text>
</comment>
<dbReference type="InterPro" id="IPR027417">
    <property type="entry name" value="P-loop_NTPase"/>
</dbReference>
<protein>
    <recommendedName>
        <fullName evidence="6 13">Pantothenate kinase</fullName>
        <ecNumber evidence="5 13">2.7.1.33</ecNumber>
    </recommendedName>
</protein>
<evidence type="ECO:0000256" key="1">
    <source>
        <dbReference type="ARBA" id="ARBA00001206"/>
    </source>
</evidence>
<gene>
    <name evidence="15" type="ORF">SAMN06265361_101240</name>
</gene>
<accession>A0AA45WIX6</accession>
<keyword evidence="12 13" id="KW-0173">Coenzyme A biosynthesis</keyword>
<comment type="subcellular location">
    <subcellularLocation>
        <location evidence="2 13">Cytoplasm</location>
    </subcellularLocation>
</comment>
<dbReference type="InterPro" id="IPR006083">
    <property type="entry name" value="PRK/URK"/>
</dbReference>
<dbReference type="GO" id="GO:0015937">
    <property type="term" value="P:coenzyme A biosynthetic process"/>
    <property type="evidence" value="ECO:0007669"/>
    <property type="project" value="UniProtKB-KW"/>
</dbReference>
<evidence type="ECO:0000256" key="6">
    <source>
        <dbReference type="ARBA" id="ARBA00015080"/>
    </source>
</evidence>
<dbReference type="Proteomes" id="UP001157946">
    <property type="component" value="Unassembled WGS sequence"/>
</dbReference>
<evidence type="ECO:0000256" key="11">
    <source>
        <dbReference type="ARBA" id="ARBA00022840"/>
    </source>
</evidence>
<evidence type="ECO:0000256" key="2">
    <source>
        <dbReference type="ARBA" id="ARBA00004496"/>
    </source>
</evidence>
<dbReference type="GO" id="GO:0005524">
    <property type="term" value="F:ATP binding"/>
    <property type="evidence" value="ECO:0007669"/>
    <property type="project" value="UniProtKB-KW"/>
</dbReference>
<evidence type="ECO:0000256" key="4">
    <source>
        <dbReference type="ARBA" id="ARBA00006087"/>
    </source>
</evidence>
<dbReference type="Gene3D" id="3.40.50.300">
    <property type="entry name" value="P-loop containing nucleotide triphosphate hydrolases"/>
    <property type="match status" value="1"/>
</dbReference>
<comment type="pathway">
    <text evidence="3 13">Cofactor biosynthesis; coenzyme A biosynthesis; CoA from (R)-pantothenate: step 1/5.</text>
</comment>
<evidence type="ECO:0000259" key="14">
    <source>
        <dbReference type="Pfam" id="PF00485"/>
    </source>
</evidence>
<evidence type="ECO:0000256" key="8">
    <source>
        <dbReference type="ARBA" id="ARBA00022679"/>
    </source>
</evidence>
<keyword evidence="16" id="KW-1185">Reference proteome</keyword>
<organism evidence="15 16">
    <name type="scientific">Laceyella tengchongensis</name>
    <dbReference type="NCBI Taxonomy" id="574699"/>
    <lineage>
        <taxon>Bacteria</taxon>
        <taxon>Bacillati</taxon>
        <taxon>Bacillota</taxon>
        <taxon>Bacilli</taxon>
        <taxon>Bacillales</taxon>
        <taxon>Thermoactinomycetaceae</taxon>
        <taxon>Laceyella</taxon>
    </lineage>
</organism>
<dbReference type="RefSeq" id="WP_284723838.1">
    <property type="nucleotide sequence ID" value="NZ_FXTU01000001.1"/>
</dbReference>
<keyword evidence="11" id="KW-0067">ATP-binding</keyword>
<dbReference type="CDD" id="cd02025">
    <property type="entry name" value="PanK"/>
    <property type="match status" value="1"/>
</dbReference>
<evidence type="ECO:0000256" key="10">
    <source>
        <dbReference type="ARBA" id="ARBA00022777"/>
    </source>
</evidence>
<dbReference type="GO" id="GO:0005737">
    <property type="term" value="C:cytoplasm"/>
    <property type="evidence" value="ECO:0007669"/>
    <property type="project" value="UniProtKB-SubCell"/>
</dbReference>
<keyword evidence="7 13" id="KW-0963">Cytoplasm</keyword>
<dbReference type="PIRSF" id="PIRSF000545">
    <property type="entry name" value="Pantothenate_kin"/>
    <property type="match status" value="1"/>
</dbReference>
<dbReference type="SUPFAM" id="SSF52540">
    <property type="entry name" value="P-loop containing nucleoside triphosphate hydrolases"/>
    <property type="match status" value="1"/>
</dbReference>
<evidence type="ECO:0000256" key="5">
    <source>
        <dbReference type="ARBA" id="ARBA00012102"/>
    </source>
</evidence>
<dbReference type="NCBIfam" id="TIGR00554">
    <property type="entry name" value="panK_bact"/>
    <property type="match status" value="1"/>
</dbReference>
<comment type="catalytic activity">
    <reaction evidence="1 13">
        <text>(R)-pantothenate + ATP = (R)-4'-phosphopantothenate + ADP + H(+)</text>
        <dbReference type="Rhea" id="RHEA:16373"/>
        <dbReference type="ChEBI" id="CHEBI:10986"/>
        <dbReference type="ChEBI" id="CHEBI:15378"/>
        <dbReference type="ChEBI" id="CHEBI:29032"/>
        <dbReference type="ChEBI" id="CHEBI:30616"/>
        <dbReference type="ChEBI" id="CHEBI:456216"/>
        <dbReference type="EC" id="2.7.1.33"/>
    </reaction>
</comment>
<dbReference type="EMBL" id="FXTU01000001">
    <property type="protein sequence ID" value="SMP01372.1"/>
    <property type="molecule type" value="Genomic_DNA"/>
</dbReference>
<evidence type="ECO:0000256" key="13">
    <source>
        <dbReference type="RuleBase" id="RU003530"/>
    </source>
</evidence>
<evidence type="ECO:0000256" key="12">
    <source>
        <dbReference type="ARBA" id="ARBA00022993"/>
    </source>
</evidence>
<feature type="domain" description="Phosphoribulokinase/uridine kinase" evidence="14">
    <location>
        <begin position="80"/>
        <end position="229"/>
    </location>
</feature>
<evidence type="ECO:0000313" key="15">
    <source>
        <dbReference type="EMBL" id="SMP01372.1"/>
    </source>
</evidence>
<keyword evidence="9" id="KW-0547">Nucleotide-binding</keyword>